<keyword evidence="9 10" id="KW-0413">Isomerase</keyword>
<protein>
    <recommendedName>
        <fullName evidence="5 10">N-(5'-phosphoribosyl)anthranilate isomerase</fullName>
        <shortName evidence="10">PRAI</shortName>
        <ecNumber evidence="4 10">5.3.1.24</ecNumber>
    </recommendedName>
</protein>
<keyword evidence="7 10" id="KW-0822">Tryptophan biosynthesis</keyword>
<evidence type="ECO:0000256" key="10">
    <source>
        <dbReference type="HAMAP-Rule" id="MF_00135"/>
    </source>
</evidence>
<sequence length="213" mass="23306">MPKTRIKICGITNLDDALYAIDCGADALGFVFYNKSPRFIDTLKAKKIINQLPPFVSCCGLFVNAPQQTIQAGIDANISLIQFHGDETTSECERFNFPYIRAIRAKDSSTLINAQNAYPKARGLLVDSYDPKLYGGSGQTFDWSIIPSDMRQKIVLAGGLTAENVQSAITMVKPYAVDVSGGVESQKGIKCRQKIKAFCDAIHSINTISDIND</sequence>
<reference evidence="12" key="2">
    <citation type="submission" date="2020-09" db="EMBL/GenBank/DDBJ databases">
        <authorList>
            <person name="Sun Q."/>
            <person name="Zhou Y."/>
        </authorList>
    </citation>
    <scope>NUCLEOTIDE SEQUENCE</scope>
    <source>
        <strain evidence="12">CGMCC 1.15758</strain>
    </source>
</reference>
<dbReference type="EMBL" id="BMJS01000039">
    <property type="protein sequence ID" value="GGG06041.1"/>
    <property type="molecule type" value="Genomic_DNA"/>
</dbReference>
<dbReference type="PANTHER" id="PTHR42894">
    <property type="entry name" value="N-(5'-PHOSPHORIBOSYL)ANTHRANILATE ISOMERASE"/>
    <property type="match status" value="1"/>
</dbReference>
<evidence type="ECO:0000256" key="9">
    <source>
        <dbReference type="ARBA" id="ARBA00023235"/>
    </source>
</evidence>
<dbReference type="EC" id="5.3.1.24" evidence="4 10"/>
<dbReference type="Proteomes" id="UP000636949">
    <property type="component" value="Unassembled WGS sequence"/>
</dbReference>
<evidence type="ECO:0000256" key="8">
    <source>
        <dbReference type="ARBA" id="ARBA00023141"/>
    </source>
</evidence>
<dbReference type="GO" id="GO:0004640">
    <property type="term" value="F:phosphoribosylanthranilate isomerase activity"/>
    <property type="evidence" value="ECO:0007669"/>
    <property type="project" value="UniProtKB-UniRule"/>
</dbReference>
<evidence type="ECO:0000256" key="5">
    <source>
        <dbReference type="ARBA" id="ARBA00022272"/>
    </source>
</evidence>
<dbReference type="Pfam" id="PF00697">
    <property type="entry name" value="PRAI"/>
    <property type="match status" value="1"/>
</dbReference>
<evidence type="ECO:0000256" key="6">
    <source>
        <dbReference type="ARBA" id="ARBA00022605"/>
    </source>
</evidence>
<dbReference type="FunFam" id="3.20.20.70:FF:000075">
    <property type="entry name" value="Tryptophan biosynthesis protein TRP1"/>
    <property type="match status" value="1"/>
</dbReference>
<evidence type="ECO:0000256" key="3">
    <source>
        <dbReference type="ARBA" id="ARBA00007571"/>
    </source>
</evidence>
<dbReference type="NCBIfam" id="NF002298">
    <property type="entry name" value="PRK01222.1-4"/>
    <property type="match status" value="1"/>
</dbReference>
<dbReference type="InterPro" id="IPR044643">
    <property type="entry name" value="TrpF_fam"/>
</dbReference>
<dbReference type="UniPathway" id="UPA00035">
    <property type="reaction ID" value="UER00042"/>
</dbReference>
<dbReference type="InterPro" id="IPR011060">
    <property type="entry name" value="RibuloseP-bd_barrel"/>
</dbReference>
<evidence type="ECO:0000256" key="1">
    <source>
        <dbReference type="ARBA" id="ARBA00001164"/>
    </source>
</evidence>
<proteinExistence type="inferred from homology"/>
<dbReference type="PANTHER" id="PTHR42894:SF1">
    <property type="entry name" value="N-(5'-PHOSPHORIBOSYL)ANTHRANILATE ISOMERASE"/>
    <property type="match status" value="1"/>
</dbReference>
<dbReference type="CDD" id="cd00405">
    <property type="entry name" value="PRAI"/>
    <property type="match status" value="1"/>
</dbReference>
<comment type="caution">
    <text evidence="12">The sequence shown here is derived from an EMBL/GenBank/DDBJ whole genome shotgun (WGS) entry which is preliminary data.</text>
</comment>
<evidence type="ECO:0000313" key="13">
    <source>
        <dbReference type="Proteomes" id="UP000636949"/>
    </source>
</evidence>
<dbReference type="HAMAP" id="MF_00135">
    <property type="entry name" value="PRAI"/>
    <property type="match status" value="1"/>
</dbReference>
<dbReference type="RefSeq" id="WP_117003741.1">
    <property type="nucleotide sequence ID" value="NZ_BMJS01000039.1"/>
</dbReference>
<evidence type="ECO:0000256" key="7">
    <source>
        <dbReference type="ARBA" id="ARBA00022822"/>
    </source>
</evidence>
<feature type="domain" description="N-(5'phosphoribosyl) anthranilate isomerase (PRAI)" evidence="11">
    <location>
        <begin position="6"/>
        <end position="200"/>
    </location>
</feature>
<dbReference type="AlphaFoldDB" id="A0A8J3EAG3"/>
<dbReference type="GO" id="GO:0000162">
    <property type="term" value="P:L-tryptophan biosynthetic process"/>
    <property type="evidence" value="ECO:0007669"/>
    <property type="project" value="UniProtKB-UniRule"/>
</dbReference>
<dbReference type="Gene3D" id="3.20.20.70">
    <property type="entry name" value="Aldolase class I"/>
    <property type="match status" value="1"/>
</dbReference>
<comment type="similarity">
    <text evidence="3 10">Belongs to the TrpF family.</text>
</comment>
<dbReference type="InterPro" id="IPR013785">
    <property type="entry name" value="Aldolase_TIM"/>
</dbReference>
<keyword evidence="13" id="KW-1185">Reference proteome</keyword>
<accession>A0A8J3EAG3</accession>
<dbReference type="NCBIfam" id="NF002299">
    <property type="entry name" value="PRK01222.1-6"/>
    <property type="match status" value="1"/>
</dbReference>
<evidence type="ECO:0000256" key="4">
    <source>
        <dbReference type="ARBA" id="ARBA00012572"/>
    </source>
</evidence>
<dbReference type="InterPro" id="IPR001240">
    <property type="entry name" value="PRAI_dom"/>
</dbReference>
<keyword evidence="8 10" id="KW-0057">Aromatic amino acid biosynthesis</keyword>
<gene>
    <name evidence="10 12" type="primary">trpF</name>
    <name evidence="12" type="ORF">GCM10010995_24410</name>
</gene>
<evidence type="ECO:0000256" key="2">
    <source>
        <dbReference type="ARBA" id="ARBA00004664"/>
    </source>
</evidence>
<comment type="catalytic activity">
    <reaction evidence="1 10">
        <text>N-(5-phospho-beta-D-ribosyl)anthranilate = 1-(2-carboxyphenylamino)-1-deoxy-D-ribulose 5-phosphate</text>
        <dbReference type="Rhea" id="RHEA:21540"/>
        <dbReference type="ChEBI" id="CHEBI:18277"/>
        <dbReference type="ChEBI" id="CHEBI:58613"/>
        <dbReference type="EC" id="5.3.1.24"/>
    </reaction>
</comment>
<reference evidence="12" key="1">
    <citation type="journal article" date="2014" name="Int. J. Syst. Evol. Microbiol.">
        <title>Complete genome sequence of Corynebacterium casei LMG S-19264T (=DSM 44701T), isolated from a smear-ripened cheese.</title>
        <authorList>
            <consortium name="US DOE Joint Genome Institute (JGI-PGF)"/>
            <person name="Walter F."/>
            <person name="Albersmeier A."/>
            <person name="Kalinowski J."/>
            <person name="Ruckert C."/>
        </authorList>
    </citation>
    <scope>NUCLEOTIDE SEQUENCE</scope>
    <source>
        <strain evidence="12">CGMCC 1.15758</strain>
    </source>
</reference>
<keyword evidence="6 10" id="KW-0028">Amino-acid biosynthesis</keyword>
<comment type="pathway">
    <text evidence="2 10">Amino-acid biosynthesis; L-tryptophan biosynthesis; L-tryptophan from chorismate: step 3/5.</text>
</comment>
<evidence type="ECO:0000259" key="11">
    <source>
        <dbReference type="Pfam" id="PF00697"/>
    </source>
</evidence>
<name>A0A8J3EAG3_9GAMM</name>
<organism evidence="12 13">
    <name type="scientific">Cysteiniphilum litorale</name>
    <dbReference type="NCBI Taxonomy" id="2056700"/>
    <lineage>
        <taxon>Bacteria</taxon>
        <taxon>Pseudomonadati</taxon>
        <taxon>Pseudomonadota</taxon>
        <taxon>Gammaproteobacteria</taxon>
        <taxon>Thiotrichales</taxon>
        <taxon>Fastidiosibacteraceae</taxon>
        <taxon>Cysteiniphilum</taxon>
    </lineage>
</organism>
<dbReference type="SUPFAM" id="SSF51366">
    <property type="entry name" value="Ribulose-phoshate binding barrel"/>
    <property type="match status" value="1"/>
</dbReference>
<evidence type="ECO:0000313" key="12">
    <source>
        <dbReference type="EMBL" id="GGG06041.1"/>
    </source>
</evidence>
<dbReference type="OrthoDB" id="9796196at2"/>